<evidence type="ECO:0000256" key="1">
    <source>
        <dbReference type="SAM" id="MobiDB-lite"/>
    </source>
</evidence>
<comment type="caution">
    <text evidence="2">The sequence shown here is derived from an EMBL/GenBank/DDBJ whole genome shotgun (WGS) entry which is preliminary data.</text>
</comment>
<name>A0AAD3SB95_NEPGR</name>
<feature type="compositionally biased region" description="Basic and acidic residues" evidence="1">
    <location>
        <begin position="143"/>
        <end position="152"/>
    </location>
</feature>
<feature type="region of interest" description="Disordered" evidence="1">
    <location>
        <begin position="106"/>
        <end position="152"/>
    </location>
</feature>
<dbReference type="Proteomes" id="UP001279734">
    <property type="component" value="Unassembled WGS sequence"/>
</dbReference>
<dbReference type="AlphaFoldDB" id="A0AAD3SB95"/>
<proteinExistence type="predicted"/>
<protein>
    <submittedName>
        <fullName evidence="2">Uncharacterized protein</fullName>
    </submittedName>
</protein>
<evidence type="ECO:0000313" key="3">
    <source>
        <dbReference type="Proteomes" id="UP001279734"/>
    </source>
</evidence>
<dbReference type="PANTHER" id="PTHR34807:SF3">
    <property type="entry name" value="OS08G0270800 PROTEIN"/>
    <property type="match status" value="1"/>
</dbReference>
<feature type="compositionally biased region" description="Basic and acidic residues" evidence="1">
    <location>
        <begin position="113"/>
        <end position="122"/>
    </location>
</feature>
<organism evidence="2 3">
    <name type="scientific">Nepenthes gracilis</name>
    <name type="common">Slender pitcher plant</name>
    <dbReference type="NCBI Taxonomy" id="150966"/>
    <lineage>
        <taxon>Eukaryota</taxon>
        <taxon>Viridiplantae</taxon>
        <taxon>Streptophyta</taxon>
        <taxon>Embryophyta</taxon>
        <taxon>Tracheophyta</taxon>
        <taxon>Spermatophyta</taxon>
        <taxon>Magnoliopsida</taxon>
        <taxon>eudicotyledons</taxon>
        <taxon>Gunneridae</taxon>
        <taxon>Pentapetalae</taxon>
        <taxon>Caryophyllales</taxon>
        <taxon>Nepenthaceae</taxon>
        <taxon>Nepenthes</taxon>
    </lineage>
</organism>
<evidence type="ECO:0000313" key="2">
    <source>
        <dbReference type="EMBL" id="GMH08003.1"/>
    </source>
</evidence>
<reference evidence="2" key="1">
    <citation type="submission" date="2023-05" db="EMBL/GenBank/DDBJ databases">
        <title>Nepenthes gracilis genome sequencing.</title>
        <authorList>
            <person name="Fukushima K."/>
        </authorList>
    </citation>
    <scope>NUCLEOTIDE SEQUENCE</scope>
    <source>
        <strain evidence="2">SING2019-196</strain>
    </source>
</reference>
<dbReference type="EMBL" id="BSYO01000007">
    <property type="protein sequence ID" value="GMH08003.1"/>
    <property type="molecule type" value="Genomic_DNA"/>
</dbReference>
<feature type="compositionally biased region" description="Polar residues" evidence="1">
    <location>
        <begin position="127"/>
        <end position="140"/>
    </location>
</feature>
<keyword evidence="3" id="KW-1185">Reference proteome</keyword>
<accession>A0AAD3SB95</accession>
<dbReference type="PANTHER" id="PTHR34807">
    <property type="entry name" value="OS08G0270800 PROTEIN"/>
    <property type="match status" value="1"/>
</dbReference>
<sequence>MDSRQSRLIGDKYRIRPSHQALMQDYLVLQKEFVSRKRKLQEAKKMKEILLDEIRFLRRRHELFMKNQSLHIKREQELVKAQRQGTKENKNQSLDIKREQELAKAQSQHAKCKAQERERDRGITVAASGNQNSRMGSVWNSGYEEKNKDKQEVVGTKPLRIRKKNKDLFSRLSGMAKRKISWQDQLVLEV</sequence>
<gene>
    <name evidence="2" type="ORF">Nepgr_009843</name>
</gene>